<feature type="compositionally biased region" description="Low complexity" evidence="6">
    <location>
        <begin position="148"/>
        <end position="184"/>
    </location>
</feature>
<dbReference type="GO" id="GO:0003700">
    <property type="term" value="F:DNA-binding transcription factor activity"/>
    <property type="evidence" value="ECO:0007669"/>
    <property type="project" value="InterPro"/>
</dbReference>
<keyword evidence="3" id="KW-0238">DNA-binding</keyword>
<comment type="subcellular location">
    <subcellularLocation>
        <location evidence="1">Nucleus</location>
    </subcellularLocation>
</comment>
<dbReference type="PROSITE" id="PS00036">
    <property type="entry name" value="BZIP_BASIC"/>
    <property type="match status" value="1"/>
</dbReference>
<evidence type="ECO:0000259" key="7">
    <source>
        <dbReference type="PROSITE" id="PS50217"/>
    </source>
</evidence>
<feature type="domain" description="BZIP" evidence="7">
    <location>
        <begin position="189"/>
        <end position="235"/>
    </location>
</feature>
<dbReference type="CDD" id="cd14702">
    <property type="entry name" value="bZIP_plant_GBF1"/>
    <property type="match status" value="1"/>
</dbReference>
<sequence>MFIVSKILQPPNMHEADVSLNFGKDRGLRWSFSERLRAIEIGIIEESISRRYTVNDEYTLRRHFTRQWGGSYQHPNFSHKYEPPMMHFFPFLLLPSFTVYLAISLAMSSTVSTVFPSVEPMPGSPFQSFENGFAPWDCFEPFSSSPHQSPKPVGSSSGSDKSIQSDQNPDNSNSNSGSDDPNPQVSVIDERKRRRMISNRESARRSRMRKQKHVENLRNQVNQLRIENRELTNRLRFVLYHSHGVRTDYERLRSEYSTLRKKLSDMRQILMMRQLQQFTSEWPCNNMITTTTEQVAPSLITS</sequence>
<reference evidence="8 9" key="1">
    <citation type="submission" date="2020-10" db="EMBL/GenBank/DDBJ databases">
        <title>Plant Genome Project.</title>
        <authorList>
            <person name="Zhang R.-G."/>
        </authorList>
    </citation>
    <scope>NUCLEOTIDE SEQUENCE [LARGE SCALE GENOMIC DNA]</scope>
    <source>
        <strain evidence="8">FAFU-HL-1</strain>
        <tissue evidence="8">Leaf</tissue>
    </source>
</reference>
<dbReference type="Proteomes" id="UP000657918">
    <property type="component" value="Unassembled WGS sequence"/>
</dbReference>
<dbReference type="GO" id="GO:0045893">
    <property type="term" value="P:positive regulation of DNA-templated transcription"/>
    <property type="evidence" value="ECO:0007669"/>
    <property type="project" value="TreeGrafter"/>
</dbReference>
<dbReference type="InterPro" id="IPR045314">
    <property type="entry name" value="bZIP_plant_GBF1"/>
</dbReference>
<dbReference type="GO" id="GO:0000976">
    <property type="term" value="F:transcription cis-regulatory region binding"/>
    <property type="evidence" value="ECO:0007669"/>
    <property type="project" value="TreeGrafter"/>
</dbReference>
<dbReference type="AlphaFoldDB" id="A0A835MSY3"/>
<dbReference type="Pfam" id="PF00170">
    <property type="entry name" value="bZIP_1"/>
    <property type="match status" value="1"/>
</dbReference>
<evidence type="ECO:0000256" key="5">
    <source>
        <dbReference type="ARBA" id="ARBA00023242"/>
    </source>
</evidence>
<proteinExistence type="predicted"/>
<evidence type="ECO:0000313" key="9">
    <source>
        <dbReference type="Proteomes" id="UP000657918"/>
    </source>
</evidence>
<feature type="region of interest" description="Disordered" evidence="6">
    <location>
        <begin position="143"/>
        <end position="212"/>
    </location>
</feature>
<keyword evidence="2" id="KW-0805">Transcription regulation</keyword>
<gene>
    <name evidence="8" type="ORF">SADUNF_Sadunf14G0003600</name>
</gene>
<dbReference type="InterPro" id="IPR046347">
    <property type="entry name" value="bZIP_sf"/>
</dbReference>
<evidence type="ECO:0000313" key="8">
    <source>
        <dbReference type="EMBL" id="KAF9668438.1"/>
    </source>
</evidence>
<organism evidence="8 9">
    <name type="scientific">Salix dunnii</name>
    <dbReference type="NCBI Taxonomy" id="1413687"/>
    <lineage>
        <taxon>Eukaryota</taxon>
        <taxon>Viridiplantae</taxon>
        <taxon>Streptophyta</taxon>
        <taxon>Embryophyta</taxon>
        <taxon>Tracheophyta</taxon>
        <taxon>Spermatophyta</taxon>
        <taxon>Magnoliopsida</taxon>
        <taxon>eudicotyledons</taxon>
        <taxon>Gunneridae</taxon>
        <taxon>Pentapetalae</taxon>
        <taxon>rosids</taxon>
        <taxon>fabids</taxon>
        <taxon>Malpighiales</taxon>
        <taxon>Salicaceae</taxon>
        <taxon>Saliceae</taxon>
        <taxon>Salix</taxon>
    </lineage>
</organism>
<comment type="caution">
    <text evidence="8">The sequence shown here is derived from an EMBL/GenBank/DDBJ whole genome shotgun (WGS) entry which is preliminary data.</text>
</comment>
<evidence type="ECO:0000256" key="4">
    <source>
        <dbReference type="ARBA" id="ARBA00023163"/>
    </source>
</evidence>
<accession>A0A835MSY3</accession>
<dbReference type="SMART" id="SM00338">
    <property type="entry name" value="BRLZ"/>
    <property type="match status" value="1"/>
</dbReference>
<dbReference type="PANTHER" id="PTHR45764:SF21">
    <property type="entry name" value="OS03G0770000 PROTEIN"/>
    <property type="match status" value="1"/>
</dbReference>
<dbReference type="EMBL" id="JADGMS010000014">
    <property type="protein sequence ID" value="KAF9668438.1"/>
    <property type="molecule type" value="Genomic_DNA"/>
</dbReference>
<protein>
    <recommendedName>
        <fullName evidence="7">BZIP domain-containing protein</fullName>
    </recommendedName>
</protein>
<dbReference type="OrthoDB" id="551672at2759"/>
<dbReference type="GO" id="GO:0046982">
    <property type="term" value="F:protein heterodimerization activity"/>
    <property type="evidence" value="ECO:0007669"/>
    <property type="project" value="UniProtKB-ARBA"/>
</dbReference>
<keyword evidence="9" id="KW-1185">Reference proteome</keyword>
<dbReference type="PANTHER" id="PTHR45764">
    <property type="entry name" value="BZIP TRANSCRIPTION FACTOR 44"/>
    <property type="match status" value="1"/>
</dbReference>
<evidence type="ECO:0000256" key="2">
    <source>
        <dbReference type="ARBA" id="ARBA00023015"/>
    </source>
</evidence>
<keyword evidence="5" id="KW-0539">Nucleus</keyword>
<dbReference type="InterPro" id="IPR004827">
    <property type="entry name" value="bZIP"/>
</dbReference>
<evidence type="ECO:0000256" key="1">
    <source>
        <dbReference type="ARBA" id="ARBA00004123"/>
    </source>
</evidence>
<dbReference type="GO" id="GO:0005634">
    <property type="term" value="C:nucleus"/>
    <property type="evidence" value="ECO:0007669"/>
    <property type="project" value="UniProtKB-SubCell"/>
</dbReference>
<evidence type="ECO:0000256" key="6">
    <source>
        <dbReference type="SAM" id="MobiDB-lite"/>
    </source>
</evidence>
<dbReference type="FunFam" id="1.20.5.170:FF:000020">
    <property type="entry name" value="BZIP transcription factor"/>
    <property type="match status" value="1"/>
</dbReference>
<evidence type="ECO:0000256" key="3">
    <source>
        <dbReference type="ARBA" id="ARBA00023125"/>
    </source>
</evidence>
<dbReference type="PROSITE" id="PS50217">
    <property type="entry name" value="BZIP"/>
    <property type="match status" value="1"/>
</dbReference>
<name>A0A835MSY3_9ROSI</name>
<dbReference type="Gene3D" id="1.20.5.170">
    <property type="match status" value="1"/>
</dbReference>
<keyword evidence="4" id="KW-0804">Transcription</keyword>
<dbReference type="SUPFAM" id="SSF57959">
    <property type="entry name" value="Leucine zipper domain"/>
    <property type="match status" value="1"/>
</dbReference>